<feature type="region of interest" description="Disordered" evidence="2">
    <location>
        <begin position="198"/>
        <end position="319"/>
    </location>
</feature>
<reference evidence="4 5" key="1">
    <citation type="submission" date="2020-08" db="EMBL/GenBank/DDBJ databases">
        <title>Plant Genome Project.</title>
        <authorList>
            <person name="Zhang R.-G."/>
        </authorList>
    </citation>
    <scope>NUCLEOTIDE SEQUENCE [LARGE SCALE GENOMIC DNA]</scope>
    <source>
        <tissue evidence="4">Rhizome</tissue>
    </source>
</reference>
<keyword evidence="1" id="KW-0175">Coiled coil</keyword>
<evidence type="ECO:0000313" key="4">
    <source>
        <dbReference type="EMBL" id="KAG6519488.1"/>
    </source>
</evidence>
<dbReference type="EMBL" id="JACMSC010000006">
    <property type="protein sequence ID" value="KAG6519488.1"/>
    <property type="molecule type" value="Genomic_DNA"/>
</dbReference>
<feature type="transmembrane region" description="Helical" evidence="3">
    <location>
        <begin position="37"/>
        <end position="62"/>
    </location>
</feature>
<dbReference type="Proteomes" id="UP000734854">
    <property type="component" value="Unassembled WGS sequence"/>
</dbReference>
<proteinExistence type="predicted"/>
<keyword evidence="3" id="KW-1133">Transmembrane helix</keyword>
<keyword evidence="3" id="KW-0812">Transmembrane</keyword>
<sequence length="509" mass="55705">MIACRKPGEAEAPSPATAREAARALWTNCSSTCATNVVYFSSISATTATSIMIPFLLLVLHLGRSRSSKQRQDDFFLSGSSTDEAEADDEWIDRSTSYMEADICHLDNAMIRAVVGPCRIRVRIRAPPRDGVSGQLAGFHRCSSRRTTRRTPSFVAISTAIAVLVATECCGCNFGEEALKSLKVQMLKRQRAFSEELRQVKSSQPSHLSPSVSQAAASLGGADTGLVQRSQSLSKDSEALEGAPVKPPRNWEQSPQPPTSPRWSSWPDSSLGEQPSAWSAKSPQPSDSSWGEQPSDSSWGGQPSAWSAKVPSPQPPLDRLLGQIGARILSHFSHHPGARRSPSLRLCYHLQLGQVCLRLRSGKLCENLVFQTELKERISRLSADYAASQAQETKLRSLAEYWEKKAKAIEAEKAQETKLRSLAEYWEKKAKAIEAEKLHLSERMAKVLVELDESKAELEAARSKMEGMSSMLNGASSMLNGVKVKLEGARTELQSAAKDKASLCVKFNC</sequence>
<keyword evidence="3" id="KW-0472">Membrane</keyword>
<accession>A0A8J5H610</accession>
<evidence type="ECO:0000313" key="5">
    <source>
        <dbReference type="Proteomes" id="UP000734854"/>
    </source>
</evidence>
<evidence type="ECO:0000256" key="3">
    <source>
        <dbReference type="SAM" id="Phobius"/>
    </source>
</evidence>
<protein>
    <submittedName>
        <fullName evidence="4">Uncharacterized protein</fullName>
    </submittedName>
</protein>
<keyword evidence="5" id="KW-1185">Reference proteome</keyword>
<gene>
    <name evidence="4" type="ORF">ZIOFF_022982</name>
</gene>
<feature type="compositionally biased region" description="Low complexity" evidence="2">
    <location>
        <begin position="202"/>
        <end position="214"/>
    </location>
</feature>
<feature type="compositionally biased region" description="Polar residues" evidence="2">
    <location>
        <begin position="261"/>
        <end position="305"/>
    </location>
</feature>
<evidence type="ECO:0000256" key="2">
    <source>
        <dbReference type="SAM" id="MobiDB-lite"/>
    </source>
</evidence>
<comment type="caution">
    <text evidence="4">The sequence shown here is derived from an EMBL/GenBank/DDBJ whole genome shotgun (WGS) entry which is preliminary data.</text>
</comment>
<name>A0A8J5H610_ZINOF</name>
<dbReference type="AlphaFoldDB" id="A0A8J5H610"/>
<evidence type="ECO:0000256" key="1">
    <source>
        <dbReference type="SAM" id="Coils"/>
    </source>
</evidence>
<organism evidence="4 5">
    <name type="scientific">Zingiber officinale</name>
    <name type="common">Ginger</name>
    <name type="synonym">Amomum zingiber</name>
    <dbReference type="NCBI Taxonomy" id="94328"/>
    <lineage>
        <taxon>Eukaryota</taxon>
        <taxon>Viridiplantae</taxon>
        <taxon>Streptophyta</taxon>
        <taxon>Embryophyta</taxon>
        <taxon>Tracheophyta</taxon>
        <taxon>Spermatophyta</taxon>
        <taxon>Magnoliopsida</taxon>
        <taxon>Liliopsida</taxon>
        <taxon>Zingiberales</taxon>
        <taxon>Zingiberaceae</taxon>
        <taxon>Zingiber</taxon>
    </lineage>
</organism>
<feature type="coiled-coil region" evidence="1">
    <location>
        <begin position="444"/>
        <end position="471"/>
    </location>
</feature>